<name>A0A7V8V5T3_9BACT</name>
<dbReference type="SUPFAM" id="SSF63829">
    <property type="entry name" value="Calcium-dependent phosphotriesterase"/>
    <property type="match status" value="1"/>
</dbReference>
<sequence>MQIGRRTSIIVTSRPIWAASWLFSRRFFALSIQVYPMPTRREAILAGSAVTLSATGFFPSPMVHASNKSGTQKIIGPEGYQFEVTHDWPALPEKYHWQTTHNVAVDREENLYVIHEGHANLKDHPSIFVFDKDGKFVRAFGEQFQGGGHGIEVHQEGNEEFLYVCAYQQVKSFAKLTKQGETVWQKHAPMEAGVYAAGEATNPQKVWGRDRFMPTNFAFLDDGGFYLADGYGSFYVHQYDQEGNWKGKFGGPGKGEGTFATPHGIWIDRRDADNPKTVVCDRAHHMLQVFDADQNYVRTVRGFGLPANLDTWNDWMIVPELHARLSIVDKDYQVLAQLGDDVKRVTSSKQLRSQPENWTSGKFVHPHDACFGPNGDIFVAEWVSTGRVSKLKRLT</sequence>
<dbReference type="InterPro" id="IPR011042">
    <property type="entry name" value="6-blade_b-propeller_TolB-like"/>
</dbReference>
<proteinExistence type="predicted"/>
<evidence type="ECO:0000313" key="2">
    <source>
        <dbReference type="Proteomes" id="UP000551616"/>
    </source>
</evidence>
<reference evidence="1 2" key="1">
    <citation type="submission" date="2020-05" db="EMBL/GenBank/DDBJ databases">
        <title>Bremerella alba sp. nov., a novel planctomycete isolated from the surface of the macroalga Fucus spiralis.</title>
        <authorList>
            <person name="Godinho O."/>
            <person name="Botelho R."/>
            <person name="Albuquerque L."/>
            <person name="Wiegand S."/>
            <person name="Da Costa M.S."/>
            <person name="Lobo-Da-Cunha A."/>
            <person name="Jogler C."/>
            <person name="Lage O.M."/>
        </authorList>
    </citation>
    <scope>NUCLEOTIDE SEQUENCE [LARGE SCALE GENOMIC DNA]</scope>
    <source>
        <strain evidence="1 2">FF15</strain>
    </source>
</reference>
<dbReference type="GO" id="GO:0008270">
    <property type="term" value="F:zinc ion binding"/>
    <property type="evidence" value="ECO:0007669"/>
    <property type="project" value="UniProtKB-KW"/>
</dbReference>
<dbReference type="InterPro" id="IPR050952">
    <property type="entry name" value="TRIM-NHL_E3_ligases"/>
</dbReference>
<dbReference type="Proteomes" id="UP000551616">
    <property type="component" value="Unassembled WGS sequence"/>
</dbReference>
<keyword evidence="2" id="KW-1185">Reference proteome</keyword>
<gene>
    <name evidence="1" type="ORF">HOV93_25400</name>
</gene>
<dbReference type="PANTHER" id="PTHR24104">
    <property type="entry name" value="E3 UBIQUITIN-PROTEIN LIGASE NHLRC1-RELATED"/>
    <property type="match status" value="1"/>
</dbReference>
<accession>A0A7V8V5T3</accession>
<protein>
    <recommendedName>
        <fullName evidence="3">NHL repeat protein</fullName>
    </recommendedName>
</protein>
<dbReference type="Gene3D" id="2.120.10.30">
    <property type="entry name" value="TolB, C-terminal domain"/>
    <property type="match status" value="1"/>
</dbReference>
<dbReference type="AlphaFoldDB" id="A0A7V8V5T3"/>
<comment type="caution">
    <text evidence="1">The sequence shown here is derived from an EMBL/GenBank/DDBJ whole genome shotgun (WGS) entry which is preliminary data.</text>
</comment>
<organism evidence="1 2">
    <name type="scientific">Bremerella alba</name>
    <dbReference type="NCBI Taxonomy" id="980252"/>
    <lineage>
        <taxon>Bacteria</taxon>
        <taxon>Pseudomonadati</taxon>
        <taxon>Planctomycetota</taxon>
        <taxon>Planctomycetia</taxon>
        <taxon>Pirellulales</taxon>
        <taxon>Pirellulaceae</taxon>
        <taxon>Bremerella</taxon>
    </lineage>
</organism>
<dbReference type="EMBL" id="JABRWO010000006">
    <property type="protein sequence ID" value="MBA2115365.1"/>
    <property type="molecule type" value="Genomic_DNA"/>
</dbReference>
<evidence type="ECO:0000313" key="1">
    <source>
        <dbReference type="EMBL" id="MBA2115365.1"/>
    </source>
</evidence>
<dbReference type="PANTHER" id="PTHR24104:SF25">
    <property type="entry name" value="PROTEIN LIN-41"/>
    <property type="match status" value="1"/>
</dbReference>
<evidence type="ECO:0008006" key="3">
    <source>
        <dbReference type="Google" id="ProtNLM"/>
    </source>
</evidence>